<name>A0ABW0ILQ3_9HYPH</name>
<accession>A0ABW0ILQ3</accession>
<keyword evidence="1" id="KW-0472">Membrane</keyword>
<comment type="caution">
    <text evidence="2">The sequence shown here is derived from an EMBL/GenBank/DDBJ whole genome shotgun (WGS) entry which is preliminary data.</text>
</comment>
<keyword evidence="1" id="KW-0812">Transmembrane</keyword>
<dbReference type="EMBL" id="JBHSLW010000009">
    <property type="protein sequence ID" value="MFC5419222.1"/>
    <property type="molecule type" value="Genomic_DNA"/>
</dbReference>
<keyword evidence="1" id="KW-1133">Transmembrane helix</keyword>
<evidence type="ECO:0000313" key="3">
    <source>
        <dbReference type="Proteomes" id="UP001596053"/>
    </source>
</evidence>
<organism evidence="2 3">
    <name type="scientific">Bosea eneae</name>
    <dbReference type="NCBI Taxonomy" id="151454"/>
    <lineage>
        <taxon>Bacteria</taxon>
        <taxon>Pseudomonadati</taxon>
        <taxon>Pseudomonadota</taxon>
        <taxon>Alphaproteobacteria</taxon>
        <taxon>Hyphomicrobiales</taxon>
        <taxon>Boseaceae</taxon>
        <taxon>Bosea</taxon>
    </lineage>
</organism>
<reference evidence="3" key="1">
    <citation type="journal article" date="2019" name="Int. J. Syst. Evol. Microbiol.">
        <title>The Global Catalogue of Microorganisms (GCM) 10K type strain sequencing project: providing services to taxonomists for standard genome sequencing and annotation.</title>
        <authorList>
            <consortium name="The Broad Institute Genomics Platform"/>
            <consortium name="The Broad Institute Genome Sequencing Center for Infectious Disease"/>
            <person name="Wu L."/>
            <person name="Ma J."/>
        </authorList>
    </citation>
    <scope>NUCLEOTIDE SEQUENCE [LARGE SCALE GENOMIC DNA]</scope>
    <source>
        <strain evidence="3">NCAIM B.01391</strain>
    </source>
</reference>
<proteinExistence type="predicted"/>
<evidence type="ECO:0000313" key="2">
    <source>
        <dbReference type="EMBL" id="MFC5419222.1"/>
    </source>
</evidence>
<dbReference type="RefSeq" id="WP_377796866.1">
    <property type="nucleotide sequence ID" value="NZ_JBHSLW010000009.1"/>
</dbReference>
<gene>
    <name evidence="2" type="ORF">ACFPOB_06545</name>
</gene>
<protein>
    <submittedName>
        <fullName evidence="2">Uncharacterized protein</fullName>
    </submittedName>
</protein>
<feature type="transmembrane region" description="Helical" evidence="1">
    <location>
        <begin position="12"/>
        <end position="31"/>
    </location>
</feature>
<dbReference type="Proteomes" id="UP001596053">
    <property type="component" value="Unassembled WGS sequence"/>
</dbReference>
<sequence length="161" mass="17705">MPGERSSPSAGNRLAVVSMVIAVLSLGASLLQNLNYARSIDSVQRNILRTESLRTCKELIEIFFRFRLKAEAANMAGSDGMAAVELRALVYQFGALGTFLANFRVEVARERYSALTWQLNQIANEATTLSQPEFAKLFGEADKQFTTINEDCVKAATGHLL</sequence>
<keyword evidence="3" id="KW-1185">Reference proteome</keyword>
<evidence type="ECO:0000256" key="1">
    <source>
        <dbReference type="SAM" id="Phobius"/>
    </source>
</evidence>